<dbReference type="PROSITE" id="PS50012">
    <property type="entry name" value="RCC1_3"/>
    <property type="match status" value="1"/>
</dbReference>
<protein>
    <submittedName>
        <fullName evidence="3">E3 ubiquitin-protein ligase herc4</fullName>
    </submittedName>
</protein>
<dbReference type="InterPro" id="IPR009091">
    <property type="entry name" value="RCC1/BLIP-II"/>
</dbReference>
<keyword evidence="4" id="KW-1185">Reference proteome</keyword>
<dbReference type="Gene3D" id="2.130.10.30">
    <property type="entry name" value="Regulator of chromosome condensation 1/beta-lactamase-inhibitor protein II"/>
    <property type="match status" value="2"/>
</dbReference>
<feature type="repeat" description="RCC1" evidence="2">
    <location>
        <begin position="248"/>
        <end position="300"/>
    </location>
</feature>
<dbReference type="Pfam" id="PF13540">
    <property type="entry name" value="RCC1_2"/>
    <property type="match status" value="2"/>
</dbReference>
<reference evidence="3 4" key="1">
    <citation type="submission" date="2024-04" db="EMBL/GenBank/DDBJ databases">
        <title>Tritrichomonas musculus Genome.</title>
        <authorList>
            <person name="Alves-Ferreira E."/>
            <person name="Grigg M."/>
            <person name="Lorenzi H."/>
            <person name="Galac M."/>
        </authorList>
    </citation>
    <scope>NUCLEOTIDE SEQUENCE [LARGE SCALE GENOMIC DNA]</scope>
    <source>
        <strain evidence="3 4">EAF2021</strain>
    </source>
</reference>
<dbReference type="InterPro" id="IPR000408">
    <property type="entry name" value="Reg_chr_condens"/>
</dbReference>
<dbReference type="SUPFAM" id="SSF50985">
    <property type="entry name" value="RCC1/BLIP-II"/>
    <property type="match status" value="1"/>
</dbReference>
<keyword evidence="1" id="KW-0677">Repeat</keyword>
<accession>A0ABR2L0N6</accession>
<proteinExistence type="predicted"/>
<comment type="caution">
    <text evidence="3">The sequence shown here is derived from an EMBL/GenBank/DDBJ whole genome shotgun (WGS) entry which is preliminary data.</text>
</comment>
<dbReference type="Proteomes" id="UP001470230">
    <property type="component" value="Unassembled WGS sequence"/>
</dbReference>
<name>A0ABR2L0N6_9EUKA</name>
<sequence length="365" mass="40069">MIKVGGNNKFSQIGESKNNKIVEDGSCIPYPIKLDINISELLSFSTYSNHTVWITQDFIGHALGDNREAKISGTITLEIQDHEKEFYLADSQGLPISILSAVCGNFYTLYLVTRQDGKHLGFVHRAQNEGIPLFVNLNGRQPIAIFGGWETAAAILENGEIVVITETVFDSPLKPVETHRLPKGEKAISVACCSKSIIALTKSGRVFIATLTWDNVLSHFKEIPELRSQNVVDISGTYKHFLVVTDDGKVFGQGDNLHGKLGFDKENEKIEKFTEIESLRAYKIVHAYAGDDHSLFQTESGKIIACGKNNFGQLLLENGPSDECVYSPVETSIEKGATFCIAGNCSSVVFIDACPPSNTPNIRIP</sequence>
<gene>
    <name evidence="3" type="ORF">M9Y10_014674</name>
</gene>
<dbReference type="EMBL" id="JAPFFF010000002">
    <property type="protein sequence ID" value="KAK8896757.1"/>
    <property type="molecule type" value="Genomic_DNA"/>
</dbReference>
<dbReference type="InterPro" id="IPR051625">
    <property type="entry name" value="Signaling_Regulatory_Domain"/>
</dbReference>
<evidence type="ECO:0000256" key="1">
    <source>
        <dbReference type="ARBA" id="ARBA00022737"/>
    </source>
</evidence>
<evidence type="ECO:0000256" key="2">
    <source>
        <dbReference type="PROSITE-ProRule" id="PRU00235"/>
    </source>
</evidence>
<dbReference type="PANTHER" id="PTHR22872">
    <property type="entry name" value="BTK-BINDING PROTEIN-RELATED"/>
    <property type="match status" value="1"/>
</dbReference>
<evidence type="ECO:0000313" key="3">
    <source>
        <dbReference type="EMBL" id="KAK8896757.1"/>
    </source>
</evidence>
<evidence type="ECO:0000313" key="4">
    <source>
        <dbReference type="Proteomes" id="UP001470230"/>
    </source>
</evidence>
<organism evidence="3 4">
    <name type="scientific">Tritrichomonas musculus</name>
    <dbReference type="NCBI Taxonomy" id="1915356"/>
    <lineage>
        <taxon>Eukaryota</taxon>
        <taxon>Metamonada</taxon>
        <taxon>Parabasalia</taxon>
        <taxon>Tritrichomonadida</taxon>
        <taxon>Tritrichomonadidae</taxon>
        <taxon>Tritrichomonas</taxon>
    </lineage>
</organism>